<feature type="domain" description="Endonuclease GajA/Old nuclease/RecF-like AAA" evidence="1">
    <location>
        <begin position="135"/>
        <end position="325"/>
    </location>
</feature>
<organism evidence="2 3">
    <name type="scientific">Paraburkholderia fynbosensis</name>
    <dbReference type="NCBI Taxonomy" id="1200993"/>
    <lineage>
        <taxon>Bacteria</taxon>
        <taxon>Pseudomonadati</taxon>
        <taxon>Pseudomonadota</taxon>
        <taxon>Betaproteobacteria</taxon>
        <taxon>Burkholderiales</taxon>
        <taxon>Burkholderiaceae</taxon>
        <taxon>Paraburkholderia</taxon>
    </lineage>
</organism>
<evidence type="ECO:0000313" key="2">
    <source>
        <dbReference type="EMBL" id="CAB3794493.1"/>
    </source>
</evidence>
<dbReference type="RefSeq" id="WP_175161714.1">
    <property type="nucleotide sequence ID" value="NZ_CADIKI010000010.1"/>
</dbReference>
<dbReference type="Proteomes" id="UP000494252">
    <property type="component" value="Unassembled WGS sequence"/>
</dbReference>
<name>A0A6J5GD89_9BURK</name>
<dbReference type="InterPro" id="IPR051396">
    <property type="entry name" value="Bact_Antivir_Def_Nuclease"/>
</dbReference>
<gene>
    <name evidence="2" type="primary">recF</name>
    <name evidence="2" type="ORF">LMG27177_03640</name>
</gene>
<dbReference type="EMBL" id="CADIKI010000010">
    <property type="protein sequence ID" value="CAB3794493.1"/>
    <property type="molecule type" value="Genomic_DNA"/>
</dbReference>
<feature type="domain" description="Endonuclease GajA/Old nuclease/RecF-like AAA" evidence="1">
    <location>
        <begin position="1"/>
        <end position="118"/>
    </location>
</feature>
<dbReference type="AlphaFoldDB" id="A0A6J5GD89"/>
<dbReference type="InterPro" id="IPR041685">
    <property type="entry name" value="AAA_GajA/Old/RecF-like"/>
</dbReference>
<proteinExistence type="predicted"/>
<keyword evidence="3" id="KW-1185">Reference proteome</keyword>
<reference evidence="2 3" key="1">
    <citation type="submission" date="2020-04" db="EMBL/GenBank/DDBJ databases">
        <authorList>
            <person name="De Canck E."/>
        </authorList>
    </citation>
    <scope>NUCLEOTIDE SEQUENCE [LARGE SCALE GENOMIC DNA]</scope>
    <source>
        <strain evidence="2 3">LMG 27177</strain>
    </source>
</reference>
<evidence type="ECO:0000259" key="1">
    <source>
        <dbReference type="Pfam" id="PF13175"/>
    </source>
</evidence>
<accession>A0A6J5GD89</accession>
<dbReference type="PANTHER" id="PTHR43581:SF4">
    <property type="entry name" value="ATP_GTP PHOSPHATASE"/>
    <property type="match status" value="1"/>
</dbReference>
<dbReference type="Gene3D" id="3.40.50.300">
    <property type="entry name" value="P-loop containing nucleotide triphosphate hydrolases"/>
    <property type="match status" value="1"/>
</dbReference>
<sequence>MNISSISIANFRSLRNVQLATSSFNILVGQNNHGKTNVLEALAWFYTGRTEAGSLRHVDAGEEEVIVELEFSDVQAGLAHISNEENRTKLIRIIGNSDTMRIRRTSADSKNRFLWNAESGGWVRQPTGADSAFNNCIPRFEFVEATKSLKEVLAYKNTTPIGQMLSGIVTEVLERDKAYREFREKFEVLFGSPESGVRKMLNELSERVQKHLEKQFPDCREVTFQVEEPEFDELLKTYTTHLDDGVPTTAEEKGDGMQRALMLAVINTHADFRRESALGRSFIFFLDEAELHLHPTAQRQLKAALLSLTSSGDQVFLTTHSSVFIADENPSQTVFSVRKSDRDTSVSTVERPDRQEVVYQLLGGNPADLLLPANFFVVEGPSEETFLRILIKRFYADKPNIKVIGADGDDERQRQYLGAIALAYDPLRHTPIYSKKVTILCDQPNGDEKRRRFDAFKATNPHLERNGQLHVLPVNGLEDYYPAELREHFQDIRKKVLLARKVAERLTKEQFEGEMSVCFMALQHCWASAYSH</sequence>
<evidence type="ECO:0000313" key="3">
    <source>
        <dbReference type="Proteomes" id="UP000494252"/>
    </source>
</evidence>
<dbReference type="InterPro" id="IPR027417">
    <property type="entry name" value="P-loop_NTPase"/>
</dbReference>
<protein>
    <submittedName>
        <fullName evidence="2">DNA replication and repair protein RecF</fullName>
    </submittedName>
</protein>
<dbReference type="PANTHER" id="PTHR43581">
    <property type="entry name" value="ATP/GTP PHOSPHATASE"/>
    <property type="match status" value="1"/>
</dbReference>
<dbReference type="SUPFAM" id="SSF52540">
    <property type="entry name" value="P-loop containing nucleoside triphosphate hydrolases"/>
    <property type="match status" value="1"/>
</dbReference>
<dbReference type="Pfam" id="PF13175">
    <property type="entry name" value="AAA_15"/>
    <property type="match status" value="2"/>
</dbReference>